<dbReference type="GO" id="GO:0000155">
    <property type="term" value="F:phosphorelay sensor kinase activity"/>
    <property type="evidence" value="ECO:0007669"/>
    <property type="project" value="InterPro"/>
</dbReference>
<dbReference type="GO" id="GO:0005886">
    <property type="term" value="C:plasma membrane"/>
    <property type="evidence" value="ECO:0007669"/>
    <property type="project" value="TreeGrafter"/>
</dbReference>
<dbReference type="PRINTS" id="PR00344">
    <property type="entry name" value="BCTRLSENSOR"/>
</dbReference>
<dbReference type="Gene3D" id="1.10.287.130">
    <property type="match status" value="1"/>
</dbReference>
<dbReference type="PANTHER" id="PTHR45453:SF1">
    <property type="entry name" value="PHOSPHATE REGULON SENSOR PROTEIN PHOR"/>
    <property type="match status" value="1"/>
</dbReference>
<dbReference type="InterPro" id="IPR036097">
    <property type="entry name" value="HisK_dim/P_sf"/>
</dbReference>
<gene>
    <name evidence="9" type="ORF">FA045_12480</name>
</gene>
<dbReference type="CDD" id="cd00075">
    <property type="entry name" value="HATPase"/>
    <property type="match status" value="1"/>
</dbReference>
<accession>A0A4U1C534</accession>
<keyword evidence="6" id="KW-0902">Two-component regulatory system</keyword>
<dbReference type="EMBL" id="SWBO01000007">
    <property type="protein sequence ID" value="TKB99300.1"/>
    <property type="molecule type" value="Genomic_DNA"/>
</dbReference>
<feature type="transmembrane region" description="Helical" evidence="7">
    <location>
        <begin position="172"/>
        <end position="189"/>
    </location>
</feature>
<feature type="transmembrane region" description="Helical" evidence="7">
    <location>
        <begin position="57"/>
        <end position="76"/>
    </location>
</feature>
<keyword evidence="3" id="KW-0597">Phosphoprotein</keyword>
<feature type="transmembrane region" description="Helical" evidence="7">
    <location>
        <begin position="88"/>
        <end position="103"/>
    </location>
</feature>
<dbReference type="RefSeq" id="WP_136877420.1">
    <property type="nucleotide sequence ID" value="NZ_SWBO01000007.1"/>
</dbReference>
<dbReference type="OrthoDB" id="9810447at2"/>
<keyword evidence="5 9" id="KW-0418">Kinase</keyword>
<proteinExistence type="predicted"/>
<keyword evidence="7" id="KW-1133">Transmembrane helix</keyword>
<dbReference type="InterPro" id="IPR036890">
    <property type="entry name" value="HATPase_C_sf"/>
</dbReference>
<evidence type="ECO:0000256" key="2">
    <source>
        <dbReference type="ARBA" id="ARBA00012438"/>
    </source>
</evidence>
<feature type="transmembrane region" description="Helical" evidence="7">
    <location>
        <begin position="133"/>
        <end position="152"/>
    </location>
</feature>
<dbReference type="SUPFAM" id="SSF55874">
    <property type="entry name" value="ATPase domain of HSP90 chaperone/DNA topoisomerase II/histidine kinase"/>
    <property type="match status" value="1"/>
</dbReference>
<evidence type="ECO:0000256" key="3">
    <source>
        <dbReference type="ARBA" id="ARBA00022553"/>
    </source>
</evidence>
<keyword evidence="7" id="KW-0812">Transmembrane</keyword>
<evidence type="ECO:0000256" key="6">
    <source>
        <dbReference type="ARBA" id="ARBA00023012"/>
    </source>
</evidence>
<dbReference type="InterPro" id="IPR050351">
    <property type="entry name" value="BphY/WalK/GraS-like"/>
</dbReference>
<dbReference type="InterPro" id="IPR004358">
    <property type="entry name" value="Sig_transdc_His_kin-like_C"/>
</dbReference>
<comment type="caution">
    <text evidence="9">The sequence shown here is derived from an EMBL/GenBank/DDBJ whole genome shotgun (WGS) entry which is preliminary data.</text>
</comment>
<evidence type="ECO:0000256" key="7">
    <source>
        <dbReference type="SAM" id="Phobius"/>
    </source>
</evidence>
<protein>
    <recommendedName>
        <fullName evidence="2">histidine kinase</fullName>
        <ecNumber evidence="2">2.7.13.3</ecNumber>
    </recommendedName>
</protein>
<dbReference type="InterPro" id="IPR005467">
    <property type="entry name" value="His_kinase_dom"/>
</dbReference>
<dbReference type="AlphaFoldDB" id="A0A4U1C534"/>
<feature type="domain" description="Histidine kinase" evidence="8">
    <location>
        <begin position="220"/>
        <end position="435"/>
    </location>
</feature>
<evidence type="ECO:0000313" key="10">
    <source>
        <dbReference type="Proteomes" id="UP000310477"/>
    </source>
</evidence>
<name>A0A4U1C534_9SPHI</name>
<evidence type="ECO:0000259" key="8">
    <source>
        <dbReference type="PROSITE" id="PS50109"/>
    </source>
</evidence>
<dbReference type="EC" id="2.7.13.3" evidence="2"/>
<dbReference type="Pfam" id="PF02518">
    <property type="entry name" value="HATPase_c"/>
    <property type="match status" value="1"/>
</dbReference>
<dbReference type="PROSITE" id="PS50109">
    <property type="entry name" value="HIS_KIN"/>
    <property type="match status" value="1"/>
</dbReference>
<dbReference type="InterPro" id="IPR003661">
    <property type="entry name" value="HisK_dim/P_dom"/>
</dbReference>
<evidence type="ECO:0000313" key="9">
    <source>
        <dbReference type="EMBL" id="TKB99300.1"/>
    </source>
</evidence>
<sequence length="436" mass="49079">MSKSLPNKLTDLKLTSWADLVGSKENFSLESRIFHSISIGLLILNLLYIPYNFFIGLHIGALSGFIFFLVFFYQYYNSRINHKPHSNLLFGSLGIVILGANYFTNSGIVGSTDIIWPAYLLLVFAISPYKQHIIWLIVYLICFAAIHVVEYLHPEFISYPITPGKSQFIDRVTAFPIPIIAIFLVIKFMRRSYDKEKNDTLAKTIAVEKSNIEKDKLMSIISHDLKSPLVSIQNYLTLLNENEIAASDRPAIEKDLLKSTSNAMEMLSNLLLWSKSQMDGPKVQLIEIDLIKVLKNTLEMEKILASKKNITLNYQIPSPIIVIADIDMLQLVVRNLVSNAIKFTHFNGLINITAKAEGKYCKLTVEDNGAGIKEEEQDQIFSVSTKPAYGTDNEKGVGLGLVLCKEFIERQDGSIYFTSTVNEGSSFMVLIPTKVD</sequence>
<organism evidence="9 10">
    <name type="scientific">Pedobacter cryotolerans</name>
    <dbReference type="NCBI Taxonomy" id="2571270"/>
    <lineage>
        <taxon>Bacteria</taxon>
        <taxon>Pseudomonadati</taxon>
        <taxon>Bacteroidota</taxon>
        <taxon>Sphingobacteriia</taxon>
        <taxon>Sphingobacteriales</taxon>
        <taxon>Sphingobacteriaceae</taxon>
        <taxon>Pedobacter</taxon>
    </lineage>
</organism>
<comment type="catalytic activity">
    <reaction evidence="1">
        <text>ATP + protein L-histidine = ADP + protein N-phospho-L-histidine.</text>
        <dbReference type="EC" id="2.7.13.3"/>
    </reaction>
</comment>
<dbReference type="Gene3D" id="3.30.565.10">
    <property type="entry name" value="Histidine kinase-like ATPase, C-terminal domain"/>
    <property type="match status" value="1"/>
</dbReference>
<dbReference type="CDD" id="cd00082">
    <property type="entry name" value="HisKA"/>
    <property type="match status" value="1"/>
</dbReference>
<dbReference type="SUPFAM" id="SSF47384">
    <property type="entry name" value="Homodimeric domain of signal transducing histidine kinase"/>
    <property type="match status" value="1"/>
</dbReference>
<reference evidence="9 10" key="1">
    <citation type="submission" date="2019-04" db="EMBL/GenBank/DDBJ databases">
        <title>Pedobacter sp. AR-2-6 sp. nov., isolated from Arctic soil.</title>
        <authorList>
            <person name="Dahal R.H."/>
            <person name="Kim D.-U."/>
        </authorList>
    </citation>
    <scope>NUCLEOTIDE SEQUENCE [LARGE SCALE GENOMIC DNA]</scope>
    <source>
        <strain evidence="9 10">AR-2-6</strain>
    </source>
</reference>
<dbReference type="Proteomes" id="UP000310477">
    <property type="component" value="Unassembled WGS sequence"/>
</dbReference>
<evidence type="ECO:0000256" key="1">
    <source>
        <dbReference type="ARBA" id="ARBA00000085"/>
    </source>
</evidence>
<dbReference type="SMART" id="SM00388">
    <property type="entry name" value="HisKA"/>
    <property type="match status" value="1"/>
</dbReference>
<dbReference type="SMART" id="SM00387">
    <property type="entry name" value="HATPase_c"/>
    <property type="match status" value="1"/>
</dbReference>
<feature type="transmembrane region" description="Helical" evidence="7">
    <location>
        <begin position="33"/>
        <end position="51"/>
    </location>
</feature>
<feature type="transmembrane region" description="Helical" evidence="7">
    <location>
        <begin position="109"/>
        <end position="126"/>
    </location>
</feature>
<dbReference type="Pfam" id="PF00512">
    <property type="entry name" value="HisKA"/>
    <property type="match status" value="1"/>
</dbReference>
<dbReference type="GO" id="GO:0004721">
    <property type="term" value="F:phosphoprotein phosphatase activity"/>
    <property type="evidence" value="ECO:0007669"/>
    <property type="project" value="TreeGrafter"/>
</dbReference>
<keyword evidence="7" id="KW-0472">Membrane</keyword>
<dbReference type="PANTHER" id="PTHR45453">
    <property type="entry name" value="PHOSPHATE REGULON SENSOR PROTEIN PHOR"/>
    <property type="match status" value="1"/>
</dbReference>
<evidence type="ECO:0000256" key="4">
    <source>
        <dbReference type="ARBA" id="ARBA00022679"/>
    </source>
</evidence>
<dbReference type="GO" id="GO:0016036">
    <property type="term" value="P:cellular response to phosphate starvation"/>
    <property type="evidence" value="ECO:0007669"/>
    <property type="project" value="TreeGrafter"/>
</dbReference>
<evidence type="ECO:0000256" key="5">
    <source>
        <dbReference type="ARBA" id="ARBA00022777"/>
    </source>
</evidence>
<keyword evidence="10" id="KW-1185">Reference proteome</keyword>
<keyword evidence="4" id="KW-0808">Transferase</keyword>
<dbReference type="InterPro" id="IPR003594">
    <property type="entry name" value="HATPase_dom"/>
</dbReference>